<dbReference type="SUPFAM" id="SSF52129">
    <property type="entry name" value="Caspase-like"/>
    <property type="match status" value="1"/>
</dbReference>
<dbReference type="GO" id="GO:0004197">
    <property type="term" value="F:cysteine-type endopeptidase activity"/>
    <property type="evidence" value="ECO:0007669"/>
    <property type="project" value="InterPro"/>
</dbReference>
<accession>A0A7X9S0X5</accession>
<keyword evidence="3" id="KW-1185">Reference proteome</keyword>
<dbReference type="InterPro" id="IPR011600">
    <property type="entry name" value="Pept_C14_caspase"/>
</dbReference>
<dbReference type="GO" id="GO:0042834">
    <property type="term" value="F:peptidoglycan binding"/>
    <property type="evidence" value="ECO:0007669"/>
    <property type="project" value="InterPro"/>
</dbReference>
<dbReference type="InterPro" id="IPR007730">
    <property type="entry name" value="SPOR-like_dom"/>
</dbReference>
<protein>
    <recommendedName>
        <fullName evidence="1">SPOR domain-containing protein</fullName>
    </recommendedName>
</protein>
<evidence type="ECO:0000259" key="1">
    <source>
        <dbReference type="PROSITE" id="PS51724"/>
    </source>
</evidence>
<dbReference type="AlphaFoldDB" id="A0A7X9S0X5"/>
<feature type="domain" description="SPOR" evidence="1">
    <location>
        <begin position="424"/>
        <end position="507"/>
    </location>
</feature>
<dbReference type="Gene3D" id="3.30.70.1070">
    <property type="entry name" value="Sporulation related repeat"/>
    <property type="match status" value="1"/>
</dbReference>
<dbReference type="Pfam" id="PF05036">
    <property type="entry name" value="SPOR"/>
    <property type="match status" value="1"/>
</dbReference>
<proteinExistence type="predicted"/>
<dbReference type="Gene3D" id="3.40.50.1460">
    <property type="match status" value="1"/>
</dbReference>
<dbReference type="InterPro" id="IPR029030">
    <property type="entry name" value="Caspase-like_dom_sf"/>
</dbReference>
<dbReference type="Proteomes" id="UP000576082">
    <property type="component" value="Unassembled WGS sequence"/>
</dbReference>
<dbReference type="Pfam" id="PF00656">
    <property type="entry name" value="Peptidase_C14"/>
    <property type="match status" value="1"/>
</dbReference>
<evidence type="ECO:0000313" key="2">
    <source>
        <dbReference type="EMBL" id="NME72338.1"/>
    </source>
</evidence>
<feature type="domain" description="SPOR" evidence="1">
    <location>
        <begin position="319"/>
        <end position="403"/>
    </location>
</feature>
<name>A0A7X9S0X5_9BACT</name>
<sequence>MNTLHKILFLCLLLPNTLHSQGLQRSKHTIESRTFALLIGTDNYDGKPDWVNLNNPIYDAETIGQVLEEDFGYNTEILRNPTTNQILSTLILYHKTLKENDRFFLFIAGHGDYDDKIFDDGFIVAKDSKPLSQDINRKTYIGYNTLNSLVNKLPAKQIMVVLDVCFSGSFNEKMKNYRSAFRTNVYDELEAEKFAERKLKLKTRTVITSGGLEPVLDGVKGHHSPFAFKLIEALRVLPNQKSVITGTDLYAHVSRMDSEPVIGHFGDHEPGADYILGLSHSTKGIELKKEYTPSIEDFRSRNSVQDYEVGKVYDLSQNELLVHSYYTQILSEPSLEELKESIQQYADYPELTLKVEKVMINGKEWYRLLSGGYNDKVYAQKQLSSLKEKYPSDKHIQSAFVKANKNTTTESIELNEIYNTNLVQQDFEGYGVQIFSDTSLVYSLEKARTYQDKQLGTPYIQKSNVKNKTYYRVILNHYDNKEEALKYKSYIQSFSDDVNLKGCFLRTY</sequence>
<comment type="caution">
    <text evidence="2">The sequence shown here is derived from an EMBL/GenBank/DDBJ whole genome shotgun (WGS) entry which is preliminary data.</text>
</comment>
<dbReference type="PROSITE" id="PS51724">
    <property type="entry name" value="SPOR"/>
    <property type="match status" value="2"/>
</dbReference>
<dbReference type="EMBL" id="JABANE010000152">
    <property type="protein sequence ID" value="NME72338.1"/>
    <property type="molecule type" value="Genomic_DNA"/>
</dbReference>
<dbReference type="GO" id="GO:0006508">
    <property type="term" value="P:proteolysis"/>
    <property type="evidence" value="ECO:0007669"/>
    <property type="project" value="InterPro"/>
</dbReference>
<dbReference type="RefSeq" id="WP_169660532.1">
    <property type="nucleotide sequence ID" value="NZ_JABANE010000152.1"/>
</dbReference>
<dbReference type="InterPro" id="IPR036680">
    <property type="entry name" value="SPOR-like_sf"/>
</dbReference>
<evidence type="ECO:0000313" key="3">
    <source>
        <dbReference type="Proteomes" id="UP000576082"/>
    </source>
</evidence>
<gene>
    <name evidence="2" type="ORF">HHU12_30535</name>
</gene>
<organism evidence="2 3">
    <name type="scientific">Flammeovirga aprica JL-4</name>
    <dbReference type="NCBI Taxonomy" id="694437"/>
    <lineage>
        <taxon>Bacteria</taxon>
        <taxon>Pseudomonadati</taxon>
        <taxon>Bacteroidota</taxon>
        <taxon>Cytophagia</taxon>
        <taxon>Cytophagales</taxon>
        <taxon>Flammeovirgaceae</taxon>
        <taxon>Flammeovirga</taxon>
    </lineage>
</organism>
<reference evidence="2 3" key="1">
    <citation type="submission" date="2020-04" db="EMBL/GenBank/DDBJ databases">
        <title>Flammeovirga sp. SR4, a novel species isolated from seawater.</title>
        <authorList>
            <person name="Wang X."/>
        </authorList>
    </citation>
    <scope>NUCLEOTIDE SEQUENCE [LARGE SCALE GENOMIC DNA]</scope>
    <source>
        <strain evidence="2 3">ATCC 23126</strain>
    </source>
</reference>